<dbReference type="Proteomes" id="UP001430953">
    <property type="component" value="Unassembled WGS sequence"/>
</dbReference>
<gene>
    <name evidence="1" type="ORF">PUN28_003033</name>
</gene>
<organism evidence="1 2">
    <name type="scientific">Cardiocondyla obscurior</name>
    <dbReference type="NCBI Taxonomy" id="286306"/>
    <lineage>
        <taxon>Eukaryota</taxon>
        <taxon>Metazoa</taxon>
        <taxon>Ecdysozoa</taxon>
        <taxon>Arthropoda</taxon>
        <taxon>Hexapoda</taxon>
        <taxon>Insecta</taxon>
        <taxon>Pterygota</taxon>
        <taxon>Neoptera</taxon>
        <taxon>Endopterygota</taxon>
        <taxon>Hymenoptera</taxon>
        <taxon>Apocrita</taxon>
        <taxon>Aculeata</taxon>
        <taxon>Formicoidea</taxon>
        <taxon>Formicidae</taxon>
        <taxon>Myrmicinae</taxon>
        <taxon>Cardiocondyla</taxon>
    </lineage>
</organism>
<dbReference type="AlphaFoldDB" id="A0AAW2GX51"/>
<name>A0AAW2GX51_9HYME</name>
<keyword evidence="2" id="KW-1185">Reference proteome</keyword>
<protein>
    <submittedName>
        <fullName evidence="1">Uncharacterized protein</fullName>
    </submittedName>
</protein>
<accession>A0AAW2GX51</accession>
<evidence type="ECO:0000313" key="2">
    <source>
        <dbReference type="Proteomes" id="UP001430953"/>
    </source>
</evidence>
<evidence type="ECO:0000313" key="1">
    <source>
        <dbReference type="EMBL" id="KAL0131891.1"/>
    </source>
</evidence>
<sequence>MNVTERTCPKNIAARSCSPFSQPSLRKRLVDQQHFVYERGNASRPVVRESKSIVNFNSI</sequence>
<comment type="caution">
    <text evidence="1">The sequence shown here is derived from an EMBL/GenBank/DDBJ whole genome shotgun (WGS) entry which is preliminary data.</text>
</comment>
<dbReference type="EMBL" id="JADYXP020000002">
    <property type="protein sequence ID" value="KAL0131891.1"/>
    <property type="molecule type" value="Genomic_DNA"/>
</dbReference>
<reference evidence="1 2" key="1">
    <citation type="submission" date="2023-03" db="EMBL/GenBank/DDBJ databases">
        <title>High recombination rates correlate with genetic variation in Cardiocondyla obscurior ants.</title>
        <authorList>
            <person name="Errbii M."/>
        </authorList>
    </citation>
    <scope>NUCLEOTIDE SEQUENCE [LARGE SCALE GENOMIC DNA]</scope>
    <source>
        <strain evidence="1">Alpha-2009</strain>
        <tissue evidence="1">Whole body</tissue>
    </source>
</reference>
<proteinExistence type="predicted"/>